<evidence type="ECO:0000256" key="5">
    <source>
        <dbReference type="ARBA" id="ARBA00023136"/>
    </source>
</evidence>
<dbReference type="PATRIC" id="fig|80878.5.peg.3366"/>
<comment type="function">
    <text evidence="7">Essential cell division protein. May link together the upstream cell division proteins, which are predominantly cytoplasmic, with the downstream cell division proteins, which are predominantly periplasmic.</text>
</comment>
<dbReference type="RefSeq" id="WP_044401446.1">
    <property type="nucleotide sequence ID" value="NZ_CP117193.1"/>
</dbReference>
<dbReference type="EMBL" id="JXYQ01000066">
    <property type="protein sequence ID" value="KJA09336.1"/>
    <property type="molecule type" value="Genomic_DNA"/>
</dbReference>
<accession>A0A0D7K4S8</accession>
<sequence>MGIRLVPVVLLALLVALHAQLWLGRGSLPQVAAMQQKIEAQKAANAQVRQANERLASEVHDLKEGLDMVEEKARSELGMVKQGEVYVQFTPR</sequence>
<name>A0A0D7K4S8_9BURK</name>
<keyword evidence="7" id="KW-0175">Coiled coil</keyword>
<dbReference type="HAMAP" id="MF_00599">
    <property type="entry name" value="FtsB"/>
    <property type="match status" value="1"/>
</dbReference>
<dbReference type="GO" id="GO:0032153">
    <property type="term" value="C:cell division site"/>
    <property type="evidence" value="ECO:0007669"/>
    <property type="project" value="UniProtKB-UniRule"/>
</dbReference>
<dbReference type="Proteomes" id="UP000032566">
    <property type="component" value="Unassembled WGS sequence"/>
</dbReference>
<dbReference type="PANTHER" id="PTHR37485">
    <property type="entry name" value="CELL DIVISION PROTEIN FTSB"/>
    <property type="match status" value="1"/>
</dbReference>
<protein>
    <recommendedName>
        <fullName evidence="7">Cell division protein FtsB</fullName>
    </recommendedName>
</protein>
<comment type="subcellular location">
    <subcellularLocation>
        <location evidence="7">Cell inner membrane</location>
        <topology evidence="7">Single-pass type II membrane protein</topology>
    </subcellularLocation>
    <text evidence="7">Localizes to the division septum.</text>
</comment>
<evidence type="ECO:0000313" key="8">
    <source>
        <dbReference type="EMBL" id="KJA09336.1"/>
    </source>
</evidence>
<dbReference type="PANTHER" id="PTHR37485:SF1">
    <property type="entry name" value="CELL DIVISION PROTEIN FTSB"/>
    <property type="match status" value="1"/>
</dbReference>
<proteinExistence type="inferred from homology"/>
<evidence type="ECO:0000256" key="2">
    <source>
        <dbReference type="ARBA" id="ARBA00022618"/>
    </source>
</evidence>
<dbReference type="NCBIfam" id="NF002058">
    <property type="entry name" value="PRK00888.1"/>
    <property type="match status" value="1"/>
</dbReference>
<evidence type="ECO:0000313" key="11">
    <source>
        <dbReference type="Proteomes" id="UP000316993"/>
    </source>
</evidence>
<dbReference type="InterPro" id="IPR023081">
    <property type="entry name" value="Cell_div_FtsB"/>
</dbReference>
<dbReference type="Pfam" id="PF04977">
    <property type="entry name" value="DivIC"/>
    <property type="match status" value="1"/>
</dbReference>
<dbReference type="GO" id="GO:0043093">
    <property type="term" value="P:FtsZ-dependent cytokinesis"/>
    <property type="evidence" value="ECO:0007669"/>
    <property type="project" value="UniProtKB-UniRule"/>
</dbReference>
<keyword evidence="5 7" id="KW-0472">Membrane</keyword>
<evidence type="ECO:0000313" key="9">
    <source>
        <dbReference type="EMBL" id="TQN07804.1"/>
    </source>
</evidence>
<comment type="caution">
    <text evidence="8">The sequence shown here is derived from an EMBL/GenBank/DDBJ whole genome shotgun (WGS) entry which is preliminary data.</text>
</comment>
<dbReference type="OrthoDB" id="7061211at2"/>
<evidence type="ECO:0000256" key="4">
    <source>
        <dbReference type="ARBA" id="ARBA00022989"/>
    </source>
</evidence>
<keyword evidence="3 7" id="KW-0812">Transmembrane</keyword>
<gene>
    <name evidence="7" type="primary">ftsB</name>
    <name evidence="9" type="ORF">BDD18_0954</name>
    <name evidence="8" type="ORF">RP29_17175</name>
</gene>
<keyword evidence="2 7" id="KW-0132">Cell division</keyword>
<evidence type="ECO:0000256" key="1">
    <source>
        <dbReference type="ARBA" id="ARBA00022475"/>
    </source>
</evidence>
<keyword evidence="7" id="KW-0997">Cell inner membrane</keyword>
<evidence type="ECO:0000256" key="6">
    <source>
        <dbReference type="ARBA" id="ARBA00023306"/>
    </source>
</evidence>
<reference evidence="8 10" key="1">
    <citation type="submission" date="2014-12" db="EMBL/GenBank/DDBJ databases">
        <title>Isolation of bacteria from lake water.</title>
        <authorList>
            <person name="Sheng K.-Y."/>
            <person name="Chin P.-S."/>
            <person name="Chan K.-G."/>
            <person name="Tan G.S."/>
        </authorList>
    </citation>
    <scope>NUCLEOTIDE SEQUENCE [LARGE SCALE GENOMIC DNA]</scope>
    <source>
        <strain evidence="8 10">KY4</strain>
    </source>
</reference>
<dbReference type="AlphaFoldDB" id="A0A0D7K4S8"/>
<dbReference type="InterPro" id="IPR007060">
    <property type="entry name" value="FtsL/DivIC"/>
</dbReference>
<evidence type="ECO:0000256" key="7">
    <source>
        <dbReference type="HAMAP-Rule" id="MF_00599"/>
    </source>
</evidence>
<reference evidence="9 11" key="2">
    <citation type="submission" date="2019-06" db="EMBL/GenBank/DDBJ databases">
        <title>Genomic Encyclopedia of Archaeal and Bacterial Type Strains, Phase II (KMG-II): from individual species to whole genera.</title>
        <authorList>
            <person name="Goeker M."/>
        </authorList>
    </citation>
    <scope>NUCLEOTIDE SEQUENCE [LARGE SCALE GENOMIC DNA]</scope>
    <source>
        <strain evidence="9 11">DSM 7270</strain>
    </source>
</reference>
<dbReference type="Proteomes" id="UP000316993">
    <property type="component" value="Unassembled WGS sequence"/>
</dbReference>
<keyword evidence="10" id="KW-1185">Reference proteome</keyword>
<dbReference type="GO" id="GO:0030428">
    <property type="term" value="C:cell septum"/>
    <property type="evidence" value="ECO:0007669"/>
    <property type="project" value="TreeGrafter"/>
</dbReference>
<feature type="coiled-coil region" evidence="7">
    <location>
        <begin position="31"/>
        <end position="72"/>
    </location>
</feature>
<dbReference type="STRING" id="80878.RP29_17175"/>
<dbReference type="EMBL" id="VFPV01000001">
    <property type="protein sequence ID" value="TQN07804.1"/>
    <property type="molecule type" value="Genomic_DNA"/>
</dbReference>
<keyword evidence="4 7" id="KW-1133">Transmembrane helix</keyword>
<dbReference type="GO" id="GO:0005886">
    <property type="term" value="C:plasma membrane"/>
    <property type="evidence" value="ECO:0007669"/>
    <property type="project" value="UniProtKB-SubCell"/>
</dbReference>
<keyword evidence="6 7" id="KW-0131">Cell cycle</keyword>
<evidence type="ECO:0000313" key="10">
    <source>
        <dbReference type="Proteomes" id="UP000032566"/>
    </source>
</evidence>
<feature type="topological domain" description="Periplasmic" evidence="7">
    <location>
        <begin position="24"/>
        <end position="92"/>
    </location>
</feature>
<comment type="similarity">
    <text evidence="7">Belongs to the FtsB family.</text>
</comment>
<evidence type="ECO:0000256" key="3">
    <source>
        <dbReference type="ARBA" id="ARBA00022692"/>
    </source>
</evidence>
<keyword evidence="1 7" id="KW-1003">Cell membrane</keyword>
<feature type="topological domain" description="Cytoplasmic" evidence="7">
    <location>
        <begin position="1"/>
        <end position="5"/>
    </location>
</feature>
<comment type="subunit">
    <text evidence="7">Part of a complex composed of FtsB, FtsL and FtsQ.</text>
</comment>
<organism evidence="8 10">
    <name type="scientific">Acidovorax temperans</name>
    <dbReference type="NCBI Taxonomy" id="80878"/>
    <lineage>
        <taxon>Bacteria</taxon>
        <taxon>Pseudomonadati</taxon>
        <taxon>Pseudomonadota</taxon>
        <taxon>Betaproteobacteria</taxon>
        <taxon>Burkholderiales</taxon>
        <taxon>Comamonadaceae</taxon>
        <taxon>Acidovorax</taxon>
    </lineage>
</organism>